<sequence length="67" mass="7781">MFFDSAQLTAAGRRRRYGIVRRKEEREVTERRKSRSKEQSLSSISLIPPSVQSAEIEILDAEQTQEK</sequence>
<reference evidence="2 3" key="1">
    <citation type="journal article" date="2013" name="PLoS Genet.">
        <title>The genome and development-dependent transcriptomes of Pyronema confluens: a window into fungal evolution.</title>
        <authorList>
            <person name="Traeger S."/>
            <person name="Altegoer F."/>
            <person name="Freitag M."/>
            <person name="Gabaldon T."/>
            <person name="Kempken F."/>
            <person name="Kumar A."/>
            <person name="Marcet-Houben M."/>
            <person name="Poggeler S."/>
            <person name="Stajich J.E."/>
            <person name="Nowrousian M."/>
        </authorList>
    </citation>
    <scope>NUCLEOTIDE SEQUENCE [LARGE SCALE GENOMIC DNA]</scope>
    <source>
        <strain evidence="3">CBS 100304</strain>
        <tissue evidence="2">Vegetative mycelium</tissue>
    </source>
</reference>
<dbReference type="EMBL" id="HF935724">
    <property type="protein sequence ID" value="CCX32144.1"/>
    <property type="molecule type" value="Genomic_DNA"/>
</dbReference>
<proteinExistence type="predicted"/>
<feature type="region of interest" description="Disordered" evidence="1">
    <location>
        <begin position="23"/>
        <end position="46"/>
    </location>
</feature>
<gene>
    <name evidence="2" type="ORF">PCON_12414</name>
</gene>
<protein>
    <submittedName>
        <fullName evidence="2">Uncharacterized protein</fullName>
    </submittedName>
</protein>
<keyword evidence="3" id="KW-1185">Reference proteome</keyword>
<name>U4LJ70_PYROM</name>
<organism evidence="2 3">
    <name type="scientific">Pyronema omphalodes (strain CBS 100304)</name>
    <name type="common">Pyronema confluens</name>
    <dbReference type="NCBI Taxonomy" id="1076935"/>
    <lineage>
        <taxon>Eukaryota</taxon>
        <taxon>Fungi</taxon>
        <taxon>Dikarya</taxon>
        <taxon>Ascomycota</taxon>
        <taxon>Pezizomycotina</taxon>
        <taxon>Pezizomycetes</taxon>
        <taxon>Pezizales</taxon>
        <taxon>Pyronemataceae</taxon>
        <taxon>Pyronema</taxon>
    </lineage>
</organism>
<evidence type="ECO:0000313" key="3">
    <source>
        <dbReference type="Proteomes" id="UP000018144"/>
    </source>
</evidence>
<dbReference type="AlphaFoldDB" id="U4LJ70"/>
<accession>U4LJ70</accession>
<dbReference type="Proteomes" id="UP000018144">
    <property type="component" value="Unassembled WGS sequence"/>
</dbReference>
<evidence type="ECO:0000313" key="2">
    <source>
        <dbReference type="EMBL" id="CCX32144.1"/>
    </source>
</evidence>
<evidence type="ECO:0000256" key="1">
    <source>
        <dbReference type="SAM" id="MobiDB-lite"/>
    </source>
</evidence>